<proteinExistence type="predicted"/>
<dbReference type="InterPro" id="IPR000917">
    <property type="entry name" value="Sulfatase_N"/>
</dbReference>
<evidence type="ECO:0000313" key="4">
    <source>
        <dbReference type="EMBL" id="ETX16716.1"/>
    </source>
</evidence>
<dbReference type="PANTHER" id="PTHR45953">
    <property type="entry name" value="IDURONATE 2-SULFATASE"/>
    <property type="match status" value="1"/>
</dbReference>
<dbReference type="Gene3D" id="2.130.10.130">
    <property type="entry name" value="Integrin alpha, N-terminal"/>
    <property type="match status" value="1"/>
</dbReference>
<dbReference type="OrthoDB" id="9795675at2"/>
<dbReference type="SUPFAM" id="SSF69318">
    <property type="entry name" value="Integrin alpha N-terminal domain"/>
    <property type="match status" value="1"/>
</dbReference>
<evidence type="ECO:0000259" key="3">
    <source>
        <dbReference type="Pfam" id="PF00884"/>
    </source>
</evidence>
<dbReference type="Gene3D" id="2.150.10.10">
    <property type="entry name" value="Serralysin-like metalloprotease, C-terminal"/>
    <property type="match status" value="1"/>
</dbReference>
<dbReference type="PROSITE" id="PS00330">
    <property type="entry name" value="HEMOLYSIN_CALCIUM"/>
    <property type="match status" value="1"/>
</dbReference>
<sequence>MNFVSISLDDLVAFQSFKAHYAGILHTPNIERLSTLGSSFDNAFSQVAKCNPSRTSVLTGQRPEQTGVLDNNVNWYDLVDVTKTLPHVLADSGFATTVLGKVYHNSDIIPGAENFPFTLAADKSYWNGGFGSTFDSGVLEVPEELHGDYINTTDAIEVVEGWAPGEDNALFLGIYRPHSTHAVPQEYFDLYPLEDIEVPFTVEDDLDDVPAFMRDLVQEWYHSDITDAGYWAKKIQAYFASVSFADAQLGRLLDSLEAQGVMDETVIMMWSDHGYHLGEKDAWHKFTLWEEAARAPLVIYDPNASGANRVVDTPVELLDIMPTALDLLGLDTGLQLDGRSLSAFLNGDDPGQSGQAFTSMYGSLSLRTNDYRLTVYEDDSLELYDVVGDPRQIVNLASDPAYGDVVQDLLGRMQDYEEENGWVRAGTSIDLSDDATARSVIFTADDVEVVGPGGDTTYFLNGSGQTIVEAADGGIDTVYFRGDLALPDNVENAVGKEKTPANRSEVIGNSSDNFISYAKIARGRDGRDEIHLPAAGTAYGGGDSDSIYGSGRGDYIHGGADRDYLFGANGDDTLVGGFGDDILRGQGGFDTASYRYADGPVTVDLESGLGWFGTDEDRLFGIEAIEDSRQDDLLSGDNRANGFHVSTGDDSIDGRGGIDTVTLGAPFGNVASAWERPDGRVSVSLISKGERSSLLLTDIERMADLSGDVLDMEDFLARYGTRPEDESPFDFTGDGASDLLVQDRETGEMAVFDGITIGSTAIPAVGAFLATVDLDGDGVREIAYRSAPDTVTVTDMQGNRTATFGAMDEREILAFADFDGDGRDETLMRHTNSGGVFWIEASGTGIGFGAKPSGIAAIGDFNGSGTADILWRDASGQLRSNDGADGGFIARYEGGGDGTPVAVGDLDGDGEEEIVMSDPVTNEMSVLSRGSIPRVVAEAGGGTFQGLADTDGDGATDMVVRTSDGRFVALDHRGVEVSDFGLRPVHEAVAIADFDADGAADLLFRHMPTGGVFAVSGDGEAITGFGSKEEGAFLAAGDLNGNGTEDLLFLTPAGRVSANDGTGGFIGHYELDVTQLLLDYEESDLGLLGEPDYYDFWSIASPAG</sequence>
<keyword evidence="1" id="KW-0479">Metal-binding</keyword>
<dbReference type="InterPro" id="IPR018511">
    <property type="entry name" value="Hemolysin-typ_Ca-bd_CS"/>
</dbReference>
<dbReference type="Pfam" id="PF00353">
    <property type="entry name" value="HemolysinCabind"/>
    <property type="match status" value="1"/>
</dbReference>
<dbReference type="InterPro" id="IPR028994">
    <property type="entry name" value="Integrin_alpha_N"/>
</dbReference>
<dbReference type="SUPFAM" id="SSF53649">
    <property type="entry name" value="Alkaline phosphatase-like"/>
    <property type="match status" value="1"/>
</dbReference>
<reference evidence="4 5" key="1">
    <citation type="submission" date="2014-01" db="EMBL/GenBank/DDBJ databases">
        <title>Roseivivax halodurans JCM 10272 Genome Sequencing.</title>
        <authorList>
            <person name="Lai Q."/>
            <person name="Li G."/>
            <person name="Shao Z."/>
        </authorList>
    </citation>
    <scope>NUCLEOTIDE SEQUENCE [LARGE SCALE GENOMIC DNA]</scope>
    <source>
        <strain evidence="4 5">JCM 10272</strain>
    </source>
</reference>
<dbReference type="EMBL" id="JALZ01000001">
    <property type="protein sequence ID" value="ETX16716.1"/>
    <property type="molecule type" value="Genomic_DNA"/>
</dbReference>
<dbReference type="InterPro" id="IPR011049">
    <property type="entry name" value="Serralysin-like_metalloprot_C"/>
</dbReference>
<keyword evidence="2" id="KW-0378">Hydrolase</keyword>
<accession>X7END9</accession>
<evidence type="ECO:0000256" key="1">
    <source>
        <dbReference type="ARBA" id="ARBA00022723"/>
    </source>
</evidence>
<dbReference type="GO" id="GO:0005737">
    <property type="term" value="C:cytoplasm"/>
    <property type="evidence" value="ECO:0007669"/>
    <property type="project" value="TreeGrafter"/>
</dbReference>
<dbReference type="GO" id="GO:0005509">
    <property type="term" value="F:calcium ion binding"/>
    <property type="evidence" value="ECO:0007669"/>
    <property type="project" value="InterPro"/>
</dbReference>
<comment type="caution">
    <text evidence="4">The sequence shown here is derived from an EMBL/GenBank/DDBJ whole genome shotgun (WGS) entry which is preliminary data.</text>
</comment>
<dbReference type="InterPro" id="IPR017850">
    <property type="entry name" value="Alkaline_phosphatase_core_sf"/>
</dbReference>
<dbReference type="STRING" id="1449350.OCH239_01240"/>
<dbReference type="PANTHER" id="PTHR45953:SF1">
    <property type="entry name" value="IDURONATE 2-SULFATASE"/>
    <property type="match status" value="1"/>
</dbReference>
<dbReference type="Pfam" id="PF00884">
    <property type="entry name" value="Sulfatase"/>
    <property type="match status" value="1"/>
</dbReference>
<evidence type="ECO:0000256" key="2">
    <source>
        <dbReference type="ARBA" id="ARBA00022801"/>
    </source>
</evidence>
<organism evidence="4 5">
    <name type="scientific">Roseivivax halodurans JCM 10272</name>
    <dbReference type="NCBI Taxonomy" id="1449350"/>
    <lineage>
        <taxon>Bacteria</taxon>
        <taxon>Pseudomonadati</taxon>
        <taxon>Pseudomonadota</taxon>
        <taxon>Alphaproteobacteria</taxon>
        <taxon>Rhodobacterales</taxon>
        <taxon>Roseobacteraceae</taxon>
        <taxon>Roseivivax</taxon>
    </lineage>
</organism>
<gene>
    <name evidence="4" type="ORF">OCH239_01240</name>
</gene>
<dbReference type="GO" id="GO:0008484">
    <property type="term" value="F:sulfuric ester hydrolase activity"/>
    <property type="evidence" value="ECO:0007669"/>
    <property type="project" value="TreeGrafter"/>
</dbReference>
<name>X7END9_9RHOB</name>
<evidence type="ECO:0000313" key="5">
    <source>
        <dbReference type="Proteomes" id="UP000022447"/>
    </source>
</evidence>
<dbReference type="eggNOG" id="COG3119">
    <property type="taxonomic scope" value="Bacteria"/>
</dbReference>
<dbReference type="InterPro" id="IPR001343">
    <property type="entry name" value="Hemolysn_Ca-bd"/>
</dbReference>
<feature type="domain" description="Sulfatase N-terminal" evidence="3">
    <location>
        <begin position="2"/>
        <end position="329"/>
    </location>
</feature>
<dbReference type="Gene3D" id="3.40.720.10">
    <property type="entry name" value="Alkaline Phosphatase, subunit A"/>
    <property type="match status" value="1"/>
</dbReference>
<dbReference type="SUPFAM" id="SSF51120">
    <property type="entry name" value="beta-Roll"/>
    <property type="match status" value="1"/>
</dbReference>
<dbReference type="RefSeq" id="WP_037257476.1">
    <property type="nucleotide sequence ID" value="NZ_JALZ01000001.1"/>
</dbReference>
<dbReference type="AlphaFoldDB" id="X7END9"/>
<dbReference type="Proteomes" id="UP000022447">
    <property type="component" value="Unassembled WGS sequence"/>
</dbReference>
<keyword evidence="5" id="KW-1185">Reference proteome</keyword>
<dbReference type="eggNOG" id="COG2931">
    <property type="taxonomic scope" value="Bacteria"/>
</dbReference>
<protein>
    <recommendedName>
        <fullName evidence="3">Sulfatase N-terminal domain-containing protein</fullName>
    </recommendedName>
</protein>